<dbReference type="PROSITE" id="PS51257">
    <property type="entry name" value="PROKAR_LIPOPROTEIN"/>
    <property type="match status" value="1"/>
</dbReference>
<dbReference type="InterPro" id="IPR001763">
    <property type="entry name" value="Rhodanese-like_dom"/>
</dbReference>
<proteinExistence type="predicted"/>
<sequence>MYKKYRYILLYPPILFSYLNASQGCNISSFIKEKSSIEENTPVFNIREEKIKKKRKKKLELKITKTLTSITFVYENETLNIKRTPKNQEDTCPPFCIQPMNIKGVKTVGELEVLNFIKGLDGKEARLLIDIRNNKEYKQNTIPGAINIPYSMLKDGSKYQEQILKLLGGKKLNKRWIFKSVPSLLIFGASNENDRAFKAIKTLLKLSYPHKKIYYYRAGIEGWKHLRLTLY</sequence>
<protein>
    <recommendedName>
        <fullName evidence="1">Rhodanese domain-containing protein</fullName>
    </recommendedName>
</protein>
<dbReference type="Gene3D" id="3.40.250.10">
    <property type="entry name" value="Rhodanese-like domain"/>
    <property type="match status" value="1"/>
</dbReference>
<accession>A0A1W1BRE2</accession>
<reference evidence="2" key="1">
    <citation type="submission" date="2016-10" db="EMBL/GenBank/DDBJ databases">
        <authorList>
            <person name="de Groot N.N."/>
        </authorList>
    </citation>
    <scope>NUCLEOTIDE SEQUENCE</scope>
</reference>
<evidence type="ECO:0000313" key="2">
    <source>
        <dbReference type="EMBL" id="SFV56055.1"/>
    </source>
</evidence>
<dbReference type="PROSITE" id="PS50206">
    <property type="entry name" value="RHODANESE_3"/>
    <property type="match status" value="1"/>
</dbReference>
<dbReference type="Pfam" id="PF00581">
    <property type="entry name" value="Rhodanese"/>
    <property type="match status" value="1"/>
</dbReference>
<dbReference type="CDD" id="cd00158">
    <property type="entry name" value="RHOD"/>
    <property type="match status" value="1"/>
</dbReference>
<name>A0A1W1BRE2_9ZZZZ</name>
<gene>
    <name evidence="2" type="ORF">MNB_SV-14-449</name>
</gene>
<feature type="domain" description="Rhodanese" evidence="1">
    <location>
        <begin position="122"/>
        <end position="230"/>
    </location>
</feature>
<dbReference type="SMART" id="SM00450">
    <property type="entry name" value="RHOD"/>
    <property type="match status" value="1"/>
</dbReference>
<dbReference type="AlphaFoldDB" id="A0A1W1BRE2"/>
<dbReference type="InterPro" id="IPR036873">
    <property type="entry name" value="Rhodanese-like_dom_sf"/>
</dbReference>
<evidence type="ECO:0000259" key="1">
    <source>
        <dbReference type="PROSITE" id="PS50206"/>
    </source>
</evidence>
<dbReference type="SUPFAM" id="SSF52821">
    <property type="entry name" value="Rhodanese/Cell cycle control phosphatase"/>
    <property type="match status" value="1"/>
</dbReference>
<organism evidence="2">
    <name type="scientific">hydrothermal vent metagenome</name>
    <dbReference type="NCBI Taxonomy" id="652676"/>
    <lineage>
        <taxon>unclassified sequences</taxon>
        <taxon>metagenomes</taxon>
        <taxon>ecological metagenomes</taxon>
    </lineage>
</organism>
<dbReference type="EMBL" id="FPHN01000061">
    <property type="protein sequence ID" value="SFV56055.1"/>
    <property type="molecule type" value="Genomic_DNA"/>
</dbReference>